<comment type="caution">
    <text evidence="1">The sequence shown here is derived from an EMBL/GenBank/DDBJ whole genome shotgun (WGS) entry which is preliminary data.</text>
</comment>
<evidence type="ECO:0000313" key="1">
    <source>
        <dbReference type="EMBL" id="RZQ59825.1"/>
    </source>
</evidence>
<keyword evidence="2" id="KW-1185">Reference proteome</keyword>
<dbReference type="OrthoDB" id="9981344at2"/>
<organism evidence="1 2">
    <name type="scientific">Amycolatopsis suaedae</name>
    <dbReference type="NCBI Taxonomy" id="2510978"/>
    <lineage>
        <taxon>Bacteria</taxon>
        <taxon>Bacillati</taxon>
        <taxon>Actinomycetota</taxon>
        <taxon>Actinomycetes</taxon>
        <taxon>Pseudonocardiales</taxon>
        <taxon>Pseudonocardiaceae</taxon>
        <taxon>Amycolatopsis</taxon>
    </lineage>
</organism>
<sequence>MTSPWDDFVRAHGRPTGFADQPDIGGRLTRLPDDYETDDELVQVFRWLGLPLYAAYDPEEPTP</sequence>
<dbReference type="AlphaFoldDB" id="A0A4V2EKZ9"/>
<gene>
    <name evidence="1" type="ORF">EWH70_32435</name>
</gene>
<dbReference type="RefSeq" id="WP_130479390.1">
    <property type="nucleotide sequence ID" value="NZ_SFCC01000021.1"/>
</dbReference>
<dbReference type="Proteomes" id="UP000292003">
    <property type="component" value="Unassembled WGS sequence"/>
</dbReference>
<name>A0A4V2EKZ9_9PSEU</name>
<accession>A0A4V2EKZ9</accession>
<dbReference type="EMBL" id="SFCC01000021">
    <property type="protein sequence ID" value="RZQ59825.1"/>
    <property type="molecule type" value="Genomic_DNA"/>
</dbReference>
<reference evidence="1 2" key="1">
    <citation type="submission" date="2019-02" db="EMBL/GenBank/DDBJ databases">
        <title>Draft genome sequence of Amycolatopsis sp. 8-3EHSu isolated from roots of Suaeda maritima.</title>
        <authorList>
            <person name="Duangmal K."/>
            <person name="Chantavorakit T."/>
        </authorList>
    </citation>
    <scope>NUCLEOTIDE SEQUENCE [LARGE SCALE GENOMIC DNA]</scope>
    <source>
        <strain evidence="1 2">8-3EHSu</strain>
    </source>
</reference>
<proteinExistence type="predicted"/>
<protein>
    <submittedName>
        <fullName evidence="1">Uncharacterized protein</fullName>
    </submittedName>
</protein>
<evidence type="ECO:0000313" key="2">
    <source>
        <dbReference type="Proteomes" id="UP000292003"/>
    </source>
</evidence>